<sequence>MSSTIAKTNVVINVVNFYKKGGVQCHQFSLLAKDGRIVRVRAWTGRRWESKQVLHKQKERERRERNSERERGRERERERESKQKTPNHFMLQHILFKHWSTSDLVYILTRYSQLQMSVDKIDYKCMRLTPELETRHVRLEALYKMVLIQVHDICPIGPEKLKRASRRHPCGTHVVMILFMYQL</sequence>
<evidence type="ECO:0000313" key="2">
    <source>
        <dbReference type="EMBL" id="EYB97254.1"/>
    </source>
</evidence>
<keyword evidence="3" id="KW-1185">Reference proteome</keyword>
<feature type="compositionally biased region" description="Basic and acidic residues" evidence="1">
    <location>
        <begin position="54"/>
        <end position="83"/>
    </location>
</feature>
<evidence type="ECO:0000313" key="3">
    <source>
        <dbReference type="Proteomes" id="UP000024635"/>
    </source>
</evidence>
<organism evidence="2 3">
    <name type="scientific">Ancylostoma ceylanicum</name>
    <dbReference type="NCBI Taxonomy" id="53326"/>
    <lineage>
        <taxon>Eukaryota</taxon>
        <taxon>Metazoa</taxon>
        <taxon>Ecdysozoa</taxon>
        <taxon>Nematoda</taxon>
        <taxon>Chromadorea</taxon>
        <taxon>Rhabditida</taxon>
        <taxon>Rhabditina</taxon>
        <taxon>Rhabditomorpha</taxon>
        <taxon>Strongyloidea</taxon>
        <taxon>Ancylostomatidae</taxon>
        <taxon>Ancylostomatinae</taxon>
        <taxon>Ancylostoma</taxon>
    </lineage>
</organism>
<feature type="region of interest" description="Disordered" evidence="1">
    <location>
        <begin position="54"/>
        <end position="85"/>
    </location>
</feature>
<comment type="caution">
    <text evidence="2">The sequence shown here is derived from an EMBL/GenBank/DDBJ whole genome shotgun (WGS) entry which is preliminary data.</text>
</comment>
<dbReference type="EMBL" id="JARK01001478">
    <property type="protein sequence ID" value="EYB97254.1"/>
    <property type="molecule type" value="Genomic_DNA"/>
</dbReference>
<gene>
    <name evidence="2" type="primary">Acey_s0142.g2321</name>
    <name evidence="2" type="ORF">Y032_0142g2321</name>
</gene>
<name>A0A016T3T6_9BILA</name>
<reference evidence="3" key="1">
    <citation type="journal article" date="2015" name="Nat. Genet.">
        <title>The genome and transcriptome of the zoonotic hookworm Ancylostoma ceylanicum identify infection-specific gene families.</title>
        <authorList>
            <person name="Schwarz E.M."/>
            <person name="Hu Y."/>
            <person name="Antoshechkin I."/>
            <person name="Miller M.M."/>
            <person name="Sternberg P.W."/>
            <person name="Aroian R.V."/>
        </authorList>
    </citation>
    <scope>NUCLEOTIDE SEQUENCE</scope>
    <source>
        <strain evidence="3">HY135</strain>
    </source>
</reference>
<dbReference type="Proteomes" id="UP000024635">
    <property type="component" value="Unassembled WGS sequence"/>
</dbReference>
<evidence type="ECO:0000256" key="1">
    <source>
        <dbReference type="SAM" id="MobiDB-lite"/>
    </source>
</evidence>
<proteinExistence type="predicted"/>
<accession>A0A016T3T6</accession>
<protein>
    <submittedName>
        <fullName evidence="2">Uncharacterized protein</fullName>
    </submittedName>
</protein>
<dbReference type="AlphaFoldDB" id="A0A016T3T6"/>